<dbReference type="EMBL" id="SADE01000001">
    <property type="protein sequence ID" value="RVU38713.1"/>
    <property type="molecule type" value="Genomic_DNA"/>
</dbReference>
<name>A0A3S2VPN9_9PROT</name>
<dbReference type="PROSITE" id="PS50146">
    <property type="entry name" value="DAGK"/>
    <property type="match status" value="1"/>
</dbReference>
<protein>
    <submittedName>
        <fullName evidence="2">Diacylglycerol kinase family lipid kinase</fullName>
    </submittedName>
</protein>
<keyword evidence="2" id="KW-0418">Kinase</keyword>
<reference evidence="3" key="1">
    <citation type="submission" date="2019-01" db="EMBL/GenBank/DDBJ databases">
        <title>Gri0909 isolated from a small marine red alga.</title>
        <authorList>
            <person name="Kim J."/>
            <person name="Jeong S.E."/>
            <person name="Jeon C.O."/>
        </authorList>
    </citation>
    <scope>NUCLEOTIDE SEQUENCE [LARGE SCALE GENOMIC DNA]</scope>
    <source>
        <strain evidence="3">Gri0909</strain>
    </source>
</reference>
<evidence type="ECO:0000259" key="1">
    <source>
        <dbReference type="PROSITE" id="PS50146"/>
    </source>
</evidence>
<evidence type="ECO:0000313" key="2">
    <source>
        <dbReference type="EMBL" id="RVU38713.1"/>
    </source>
</evidence>
<sequence length="301" mass="32303">MRIRAVLNREGGTLKTMDLEMFSDHLREVFGREGHDFDVCLVNGKEMEDALEQETSAGDLDAIIAGGGDGTVSCAAAHAWKNGMPLGVLPAGTMNLFARSIGVPLDIMVAASALARAPVRQCDIGTANGRPFVHQISVGMQSRMIDERKRSSHKSRFGKILASVSATFSMLSRPPRFPAVVTVDGERVADGRFSVVSISNNPFGEGHLPYADRLDQGVLGVYHAAALDRGASARLTTDLIMGSWAGNSDFKTGSGRKVELEFPRPKRSARVVVDGELIRLAPKVSVEIHPGELKLLVPTAD</sequence>
<dbReference type="InterPro" id="IPR016064">
    <property type="entry name" value="NAD/diacylglycerol_kinase_sf"/>
</dbReference>
<dbReference type="InterPro" id="IPR045540">
    <property type="entry name" value="YegS/DAGK_C"/>
</dbReference>
<dbReference type="GO" id="GO:0008929">
    <property type="term" value="F:methylglyoxal synthase activity"/>
    <property type="evidence" value="ECO:0007669"/>
    <property type="project" value="InterPro"/>
</dbReference>
<dbReference type="PANTHER" id="PTHR30492">
    <property type="entry name" value="METHYLGLYOXAL SYNTHASE"/>
    <property type="match status" value="1"/>
</dbReference>
<dbReference type="AlphaFoldDB" id="A0A3S2VPN9"/>
<dbReference type="Proteomes" id="UP000287447">
    <property type="component" value="Unassembled WGS sequence"/>
</dbReference>
<dbReference type="GO" id="GO:0019242">
    <property type="term" value="P:methylglyoxal biosynthetic process"/>
    <property type="evidence" value="ECO:0007669"/>
    <property type="project" value="InterPro"/>
</dbReference>
<keyword evidence="2" id="KW-0808">Transferase</keyword>
<dbReference type="GO" id="GO:0016301">
    <property type="term" value="F:kinase activity"/>
    <property type="evidence" value="ECO:0007669"/>
    <property type="project" value="UniProtKB-KW"/>
</dbReference>
<dbReference type="InterPro" id="IPR004363">
    <property type="entry name" value="Methylgl_synth"/>
</dbReference>
<dbReference type="Pfam" id="PF19279">
    <property type="entry name" value="YegS_C"/>
    <property type="match status" value="1"/>
</dbReference>
<dbReference type="SUPFAM" id="SSF111331">
    <property type="entry name" value="NAD kinase/diacylglycerol kinase-like"/>
    <property type="match status" value="1"/>
</dbReference>
<organism evidence="2 3">
    <name type="scientific">Hwanghaeella grinnelliae</name>
    <dbReference type="NCBI Taxonomy" id="2500179"/>
    <lineage>
        <taxon>Bacteria</taxon>
        <taxon>Pseudomonadati</taxon>
        <taxon>Pseudomonadota</taxon>
        <taxon>Alphaproteobacteria</taxon>
        <taxon>Rhodospirillales</taxon>
        <taxon>Rhodospirillaceae</taxon>
        <taxon>Hwanghaeella</taxon>
    </lineage>
</organism>
<keyword evidence="3" id="KW-1185">Reference proteome</keyword>
<dbReference type="InterPro" id="IPR001206">
    <property type="entry name" value="Diacylglycerol_kinase_cat_dom"/>
</dbReference>
<comment type="caution">
    <text evidence="2">The sequence shown here is derived from an EMBL/GenBank/DDBJ whole genome shotgun (WGS) entry which is preliminary data.</text>
</comment>
<accession>A0A3S2VPN9</accession>
<evidence type="ECO:0000313" key="3">
    <source>
        <dbReference type="Proteomes" id="UP000287447"/>
    </source>
</evidence>
<dbReference type="GO" id="GO:0005829">
    <property type="term" value="C:cytosol"/>
    <property type="evidence" value="ECO:0007669"/>
    <property type="project" value="TreeGrafter"/>
</dbReference>
<dbReference type="Gene3D" id="2.60.200.40">
    <property type="match status" value="1"/>
</dbReference>
<feature type="domain" description="DAGKc" evidence="1">
    <location>
        <begin position="1"/>
        <end position="131"/>
    </location>
</feature>
<dbReference type="Gene3D" id="3.40.50.10330">
    <property type="entry name" value="Probable inorganic polyphosphate/atp-NAD kinase, domain 1"/>
    <property type="match status" value="1"/>
</dbReference>
<dbReference type="Pfam" id="PF00781">
    <property type="entry name" value="DAGK_cat"/>
    <property type="match status" value="1"/>
</dbReference>
<gene>
    <name evidence="2" type="ORF">EOI86_05425</name>
</gene>
<dbReference type="PANTHER" id="PTHR30492:SF0">
    <property type="entry name" value="METHYLGLYOXAL SYNTHASE"/>
    <property type="match status" value="1"/>
</dbReference>
<dbReference type="InterPro" id="IPR017438">
    <property type="entry name" value="ATP-NAD_kinase_N"/>
</dbReference>
<dbReference type="OrthoDB" id="142078at2"/>
<proteinExistence type="predicted"/>
<dbReference type="RefSeq" id="WP_127764085.1">
    <property type="nucleotide sequence ID" value="NZ_SADE01000001.1"/>
</dbReference>